<gene>
    <name evidence="2" type="ORF">KDAU_03100</name>
</gene>
<dbReference type="Proteomes" id="UP000287224">
    <property type="component" value="Unassembled WGS sequence"/>
</dbReference>
<reference evidence="3" key="1">
    <citation type="submission" date="2018-12" db="EMBL/GenBank/DDBJ databases">
        <title>Tengunoibacter tsumagoiensis gen. nov., sp. nov., Dictyobacter kobayashii sp. nov., D. alpinus sp. nov., and D. joshuensis sp. nov. and description of Dictyobacteraceae fam. nov. within the order Ktedonobacterales isolated from Tengu-no-mugimeshi.</title>
        <authorList>
            <person name="Wang C.M."/>
            <person name="Zheng Y."/>
            <person name="Sakai Y."/>
            <person name="Toyoda A."/>
            <person name="Minakuchi Y."/>
            <person name="Abe K."/>
            <person name="Yokota A."/>
            <person name="Yabe S."/>
        </authorList>
    </citation>
    <scope>NUCLEOTIDE SEQUENCE [LARGE SCALE GENOMIC DNA]</scope>
    <source>
        <strain evidence="3">S-27</strain>
    </source>
</reference>
<feature type="region of interest" description="Disordered" evidence="1">
    <location>
        <begin position="137"/>
        <end position="168"/>
    </location>
</feature>
<name>A0A401Z7Z1_9CHLR</name>
<organism evidence="2 3">
    <name type="scientific">Dictyobacter aurantiacus</name>
    <dbReference type="NCBI Taxonomy" id="1936993"/>
    <lineage>
        <taxon>Bacteria</taxon>
        <taxon>Bacillati</taxon>
        <taxon>Chloroflexota</taxon>
        <taxon>Ktedonobacteria</taxon>
        <taxon>Ktedonobacterales</taxon>
        <taxon>Dictyobacteraceae</taxon>
        <taxon>Dictyobacter</taxon>
    </lineage>
</organism>
<feature type="compositionally biased region" description="Basic and acidic residues" evidence="1">
    <location>
        <begin position="215"/>
        <end position="224"/>
    </location>
</feature>
<protein>
    <submittedName>
        <fullName evidence="2">Uncharacterized protein</fullName>
    </submittedName>
</protein>
<evidence type="ECO:0000313" key="3">
    <source>
        <dbReference type="Proteomes" id="UP000287224"/>
    </source>
</evidence>
<proteinExistence type="predicted"/>
<keyword evidence="3" id="KW-1185">Reference proteome</keyword>
<feature type="compositionally biased region" description="Basic and acidic residues" evidence="1">
    <location>
        <begin position="146"/>
        <end position="157"/>
    </location>
</feature>
<dbReference type="EMBL" id="BIFQ01000001">
    <property type="protein sequence ID" value="GCE02981.1"/>
    <property type="molecule type" value="Genomic_DNA"/>
</dbReference>
<feature type="region of interest" description="Disordered" evidence="1">
    <location>
        <begin position="215"/>
        <end position="241"/>
    </location>
</feature>
<sequence>MRLVLGRESVAEAVARTLDALLCWADSATLVQLRSGWQEQQVQVWGSSEQGSSVSLIHSILLRAQRDKLRPNLHLQPIPSLHVQWVPVADIEAGQQTMDPEIQPSFLSALQSLRAHIQHEPEILLRYLADMHTMSPAEPGQDWWQQEERPRSTKSRETMPLQAMKEPETGDGTVTLAEASLLYRAFFPANESIDIQGLRRRFLATKKLIPTDEERLVRGREKASSRSNRASKVYRYEPDSQ</sequence>
<comment type="caution">
    <text evidence="2">The sequence shown here is derived from an EMBL/GenBank/DDBJ whole genome shotgun (WGS) entry which is preliminary data.</text>
</comment>
<dbReference type="AlphaFoldDB" id="A0A401Z7Z1"/>
<evidence type="ECO:0000313" key="2">
    <source>
        <dbReference type="EMBL" id="GCE02981.1"/>
    </source>
</evidence>
<evidence type="ECO:0000256" key="1">
    <source>
        <dbReference type="SAM" id="MobiDB-lite"/>
    </source>
</evidence>
<accession>A0A401Z7Z1</accession>